<dbReference type="InterPro" id="IPR003691">
    <property type="entry name" value="FluC"/>
</dbReference>
<keyword evidence="2" id="KW-1003">Cell membrane</keyword>
<sequence>MSYEARSFLFVGVFGAFTTMSAMSLETVDLMVAGNYAYAALNVSANVGLCLLGAILGRILAVSAVL</sequence>
<evidence type="ECO:0000256" key="3">
    <source>
        <dbReference type="ARBA" id="ARBA00022692"/>
    </source>
</evidence>
<reference evidence="9" key="1">
    <citation type="submission" date="2019-08" db="EMBL/GenBank/DDBJ databases">
        <authorList>
            <person name="Kucharzyk K."/>
            <person name="Murdoch R.W."/>
            <person name="Higgins S."/>
            <person name="Loffler F."/>
        </authorList>
    </citation>
    <scope>NUCLEOTIDE SEQUENCE</scope>
</reference>
<evidence type="ECO:0000256" key="4">
    <source>
        <dbReference type="ARBA" id="ARBA00022989"/>
    </source>
</evidence>
<organism evidence="9">
    <name type="scientific">bioreactor metagenome</name>
    <dbReference type="NCBI Taxonomy" id="1076179"/>
    <lineage>
        <taxon>unclassified sequences</taxon>
        <taxon>metagenomes</taxon>
        <taxon>ecological metagenomes</taxon>
    </lineage>
</organism>
<dbReference type="Pfam" id="PF02537">
    <property type="entry name" value="CRCB"/>
    <property type="match status" value="1"/>
</dbReference>
<evidence type="ECO:0000256" key="5">
    <source>
        <dbReference type="ARBA" id="ARBA00023136"/>
    </source>
</evidence>
<comment type="caution">
    <text evidence="9">The sequence shown here is derived from an EMBL/GenBank/DDBJ whole genome shotgun (WGS) entry which is preliminary data.</text>
</comment>
<dbReference type="AlphaFoldDB" id="A0A645HTC0"/>
<name>A0A645HTC0_9ZZZZ</name>
<dbReference type="EMBL" id="VSSQ01099927">
    <property type="protein sequence ID" value="MPN42291.1"/>
    <property type="molecule type" value="Genomic_DNA"/>
</dbReference>
<accession>A0A645HTC0</accession>
<comment type="subcellular location">
    <subcellularLocation>
        <location evidence="1">Cell membrane</location>
        <topology evidence="1">Multi-pass membrane protein</topology>
    </subcellularLocation>
</comment>
<protein>
    <submittedName>
        <fullName evidence="9">Putative fluoride ion transporter CrcB</fullName>
    </submittedName>
</protein>
<evidence type="ECO:0000256" key="8">
    <source>
        <dbReference type="SAM" id="Phobius"/>
    </source>
</evidence>
<comment type="similarity">
    <text evidence="6">Belongs to the fluoride channel Fluc/FEX (TC 1.A.43) family.</text>
</comment>
<dbReference type="GO" id="GO:0005886">
    <property type="term" value="C:plasma membrane"/>
    <property type="evidence" value="ECO:0007669"/>
    <property type="project" value="UniProtKB-SubCell"/>
</dbReference>
<feature type="transmembrane region" description="Helical" evidence="8">
    <location>
        <begin position="37"/>
        <end position="61"/>
    </location>
</feature>
<comment type="catalytic activity">
    <reaction evidence="7">
        <text>fluoride(in) = fluoride(out)</text>
        <dbReference type="Rhea" id="RHEA:76159"/>
        <dbReference type="ChEBI" id="CHEBI:17051"/>
    </reaction>
    <physiologicalReaction direction="left-to-right" evidence="7">
        <dbReference type="Rhea" id="RHEA:76160"/>
    </physiologicalReaction>
</comment>
<feature type="transmembrane region" description="Helical" evidence="8">
    <location>
        <begin position="7"/>
        <end position="25"/>
    </location>
</feature>
<evidence type="ECO:0000313" key="9">
    <source>
        <dbReference type="EMBL" id="MPN42291.1"/>
    </source>
</evidence>
<keyword evidence="4 8" id="KW-1133">Transmembrane helix</keyword>
<gene>
    <name evidence="9" type="primary">crcB_28</name>
    <name evidence="9" type="ORF">SDC9_189848</name>
</gene>
<keyword evidence="5 8" id="KW-0472">Membrane</keyword>
<evidence type="ECO:0000256" key="6">
    <source>
        <dbReference type="ARBA" id="ARBA00035120"/>
    </source>
</evidence>
<evidence type="ECO:0000256" key="1">
    <source>
        <dbReference type="ARBA" id="ARBA00004651"/>
    </source>
</evidence>
<evidence type="ECO:0000256" key="7">
    <source>
        <dbReference type="ARBA" id="ARBA00035585"/>
    </source>
</evidence>
<evidence type="ECO:0000256" key="2">
    <source>
        <dbReference type="ARBA" id="ARBA00022475"/>
    </source>
</evidence>
<keyword evidence="3 8" id="KW-0812">Transmembrane</keyword>
<proteinExistence type="inferred from homology"/>